<reference evidence="1" key="1">
    <citation type="journal article" date="2015" name="Nature">
        <title>Complex archaea that bridge the gap between prokaryotes and eukaryotes.</title>
        <authorList>
            <person name="Spang A."/>
            <person name="Saw J.H."/>
            <person name="Jorgensen S.L."/>
            <person name="Zaremba-Niedzwiedzka K."/>
            <person name="Martijn J."/>
            <person name="Lind A.E."/>
            <person name="van Eijk R."/>
            <person name="Schleper C."/>
            <person name="Guy L."/>
            <person name="Ettema T.J."/>
        </authorList>
    </citation>
    <scope>NUCLEOTIDE SEQUENCE</scope>
</reference>
<name>A0A0F9MP96_9ZZZZ</name>
<dbReference type="Gene3D" id="3.40.50.2000">
    <property type="entry name" value="Glycogen Phosphorylase B"/>
    <property type="match status" value="2"/>
</dbReference>
<dbReference type="SUPFAM" id="SSF53756">
    <property type="entry name" value="UDP-Glycosyltransferase/glycogen phosphorylase"/>
    <property type="match status" value="1"/>
</dbReference>
<proteinExistence type="predicted"/>
<accession>A0A0F9MP96</accession>
<protein>
    <recommendedName>
        <fullName evidence="2">Glycosyl transferase family 1 domain-containing protein</fullName>
    </recommendedName>
</protein>
<evidence type="ECO:0000313" key="1">
    <source>
        <dbReference type="EMBL" id="KKN07439.1"/>
    </source>
</evidence>
<evidence type="ECO:0008006" key="2">
    <source>
        <dbReference type="Google" id="ProtNLM"/>
    </source>
</evidence>
<comment type="caution">
    <text evidence="1">The sequence shown here is derived from an EMBL/GenBank/DDBJ whole genome shotgun (WGS) entry which is preliminary data.</text>
</comment>
<dbReference type="AlphaFoldDB" id="A0A0F9MP96"/>
<dbReference type="EMBL" id="LAZR01004570">
    <property type="protein sequence ID" value="KKN07439.1"/>
    <property type="molecule type" value="Genomic_DNA"/>
</dbReference>
<organism evidence="1">
    <name type="scientific">marine sediment metagenome</name>
    <dbReference type="NCBI Taxonomy" id="412755"/>
    <lineage>
        <taxon>unclassified sequences</taxon>
        <taxon>metagenomes</taxon>
        <taxon>ecological metagenomes</taxon>
    </lineage>
</organism>
<gene>
    <name evidence="1" type="ORF">LCGC14_1066880</name>
</gene>
<sequence length="75" mass="9081">MVNFSSNIAETNNLVKKNYIDFLCNIEDIKDFKEKILKLLGDEKVREKFIKNSKEKVKKEFSWVENIKKYEELYE</sequence>